<dbReference type="AlphaFoldDB" id="A0A0E9Q996"/>
<evidence type="ECO:0000313" key="1">
    <source>
        <dbReference type="EMBL" id="JAH12900.1"/>
    </source>
</evidence>
<dbReference type="EMBL" id="GBXM01095677">
    <property type="protein sequence ID" value="JAH12900.1"/>
    <property type="molecule type" value="Transcribed_RNA"/>
</dbReference>
<name>A0A0E9Q996_ANGAN</name>
<sequence>MFRARVTGSAGNPALSSLGQAADGGVVMLSAHWERRRAALVELQEQLQQIPAFLTDLKSMTSRIGESQPYSMYG</sequence>
<protein>
    <submittedName>
        <fullName evidence="1">Uncharacterized protein</fullName>
    </submittedName>
</protein>
<reference evidence="1" key="2">
    <citation type="journal article" date="2015" name="Fish Shellfish Immunol.">
        <title>Early steps in the European eel (Anguilla anguilla)-Vibrio vulnificus interaction in the gills: Role of the RtxA13 toxin.</title>
        <authorList>
            <person name="Callol A."/>
            <person name="Pajuelo D."/>
            <person name="Ebbesson L."/>
            <person name="Teles M."/>
            <person name="MacKenzie S."/>
            <person name="Amaro C."/>
        </authorList>
    </citation>
    <scope>NUCLEOTIDE SEQUENCE</scope>
</reference>
<accession>A0A0E9Q996</accession>
<organism evidence="1">
    <name type="scientific">Anguilla anguilla</name>
    <name type="common">European freshwater eel</name>
    <name type="synonym">Muraena anguilla</name>
    <dbReference type="NCBI Taxonomy" id="7936"/>
    <lineage>
        <taxon>Eukaryota</taxon>
        <taxon>Metazoa</taxon>
        <taxon>Chordata</taxon>
        <taxon>Craniata</taxon>
        <taxon>Vertebrata</taxon>
        <taxon>Euteleostomi</taxon>
        <taxon>Actinopterygii</taxon>
        <taxon>Neopterygii</taxon>
        <taxon>Teleostei</taxon>
        <taxon>Anguilliformes</taxon>
        <taxon>Anguillidae</taxon>
        <taxon>Anguilla</taxon>
    </lineage>
</organism>
<proteinExistence type="predicted"/>
<reference evidence="1" key="1">
    <citation type="submission" date="2014-11" db="EMBL/GenBank/DDBJ databases">
        <authorList>
            <person name="Amaro Gonzalez C."/>
        </authorList>
    </citation>
    <scope>NUCLEOTIDE SEQUENCE</scope>
</reference>